<name>A0A6N9YTW7_9ACTN</name>
<evidence type="ECO:0000313" key="9">
    <source>
        <dbReference type="EMBL" id="NED98491.1"/>
    </source>
</evidence>
<dbReference type="InterPro" id="IPR030678">
    <property type="entry name" value="Peptide/Ni-bd"/>
</dbReference>
<proteinExistence type="inferred from homology"/>
<keyword evidence="4 7" id="KW-0732">Signal</keyword>
<dbReference type="CDD" id="cd00995">
    <property type="entry name" value="PBP2_NikA_DppA_OppA_like"/>
    <property type="match status" value="1"/>
</dbReference>
<dbReference type="InterPro" id="IPR039424">
    <property type="entry name" value="SBP_5"/>
</dbReference>
<dbReference type="Proteomes" id="UP000469185">
    <property type="component" value="Unassembled WGS sequence"/>
</dbReference>
<dbReference type="PIRSF" id="PIRSF002741">
    <property type="entry name" value="MppA"/>
    <property type="match status" value="1"/>
</dbReference>
<dbReference type="Gene3D" id="3.10.105.10">
    <property type="entry name" value="Dipeptide-binding Protein, Domain 3"/>
    <property type="match status" value="1"/>
</dbReference>
<dbReference type="GO" id="GO:0042597">
    <property type="term" value="C:periplasmic space"/>
    <property type="evidence" value="ECO:0007669"/>
    <property type="project" value="UniProtKB-ARBA"/>
</dbReference>
<dbReference type="Pfam" id="PF00496">
    <property type="entry name" value="SBP_bac_5"/>
    <property type="match status" value="1"/>
</dbReference>
<dbReference type="RefSeq" id="WP_163821329.1">
    <property type="nucleotide sequence ID" value="NZ_JAAGOB010000023.1"/>
</dbReference>
<feature type="chain" id="PRO_5038392958" evidence="7">
    <location>
        <begin position="33"/>
        <end position="631"/>
    </location>
</feature>
<keyword evidence="6" id="KW-0472">Membrane</keyword>
<feature type="region of interest" description="Disordered" evidence="5">
    <location>
        <begin position="564"/>
        <end position="593"/>
    </location>
</feature>
<evidence type="ECO:0000313" key="10">
    <source>
        <dbReference type="Proteomes" id="UP000469185"/>
    </source>
</evidence>
<organism evidence="9 10">
    <name type="scientific">Phytoactinopolyspora alkaliphila</name>
    <dbReference type="NCBI Taxonomy" id="1783498"/>
    <lineage>
        <taxon>Bacteria</taxon>
        <taxon>Bacillati</taxon>
        <taxon>Actinomycetota</taxon>
        <taxon>Actinomycetes</taxon>
        <taxon>Jiangellales</taxon>
        <taxon>Jiangellaceae</taxon>
        <taxon>Phytoactinopolyspora</taxon>
    </lineage>
</organism>
<evidence type="ECO:0000259" key="8">
    <source>
        <dbReference type="Pfam" id="PF00496"/>
    </source>
</evidence>
<evidence type="ECO:0000256" key="4">
    <source>
        <dbReference type="ARBA" id="ARBA00022729"/>
    </source>
</evidence>
<dbReference type="GO" id="GO:0030313">
    <property type="term" value="C:cell envelope"/>
    <property type="evidence" value="ECO:0007669"/>
    <property type="project" value="UniProtKB-SubCell"/>
</dbReference>
<gene>
    <name evidence="9" type="ORF">G1H11_24645</name>
</gene>
<sequence length="631" mass="68980">MTPNRRRWRQTAALAAAACLPAVALAAPAAHASDDASDVALVVGKVGLNDIPHMNPLDSGWVIQGEFNNLMYDPLIRWNQEDYTSAPGLAESWEVSEDGLTWTYHIDPDATWSDGEPVTADDAKFTFELLQTNEVFNGRHGGLVNQMTSIEAPDDQTLVVTTEEPSAIMNHLSNTMIMPEHVWSEMENPEEYTGEPEQPTSGPFHLTEYTPGGRVVLTANPDYWAGPVAYDQIIFQSFETSEAAVQALQQGEIDFLDGLNPEQAAALEAADGITLNIQPSRHWENIGFNTGARTKDGTEMGDGHPALQDAAVRQAIHHVIDKERLVDVILDGNGTPGVGIVAPIFSEMFWDPGEETVEVSVDIGNQILDDAGYDERDSNGIRIDPESGEPLNFRLLYHSDRPTYADIQDFLVDWISELDIQVEPIPMESTPLNEETAAGNYDIAFGGWNYGPDPDEDFAYHTCDRLPDEPEPTDLTFNFYCNEDFDALWNEQKHETDPAARAEIVQEMQRIIYEDSPNIILYYDHAMEAYSDEWTGFGMLPSSGGAIARQQAAYGYAQAVPADAQTGEASGDDGEAGADADGDADDDAAAASDDGDSNTGLIIGLVIAGLIVVGGIAFWVTRRRATAEERE</sequence>
<dbReference type="GO" id="GO:1904680">
    <property type="term" value="F:peptide transmembrane transporter activity"/>
    <property type="evidence" value="ECO:0007669"/>
    <property type="project" value="TreeGrafter"/>
</dbReference>
<feature type="signal peptide" evidence="7">
    <location>
        <begin position="1"/>
        <end position="32"/>
    </location>
</feature>
<evidence type="ECO:0000256" key="6">
    <source>
        <dbReference type="SAM" id="Phobius"/>
    </source>
</evidence>
<keyword evidence="3" id="KW-0813">Transport</keyword>
<evidence type="ECO:0000256" key="2">
    <source>
        <dbReference type="ARBA" id="ARBA00005695"/>
    </source>
</evidence>
<feature type="compositionally biased region" description="Acidic residues" evidence="5">
    <location>
        <begin position="570"/>
        <end position="593"/>
    </location>
</feature>
<dbReference type="Gene3D" id="3.40.190.10">
    <property type="entry name" value="Periplasmic binding protein-like II"/>
    <property type="match status" value="1"/>
</dbReference>
<dbReference type="PANTHER" id="PTHR30290">
    <property type="entry name" value="PERIPLASMIC BINDING COMPONENT OF ABC TRANSPORTER"/>
    <property type="match status" value="1"/>
</dbReference>
<feature type="domain" description="Solute-binding protein family 5" evidence="8">
    <location>
        <begin position="86"/>
        <end position="461"/>
    </location>
</feature>
<comment type="similarity">
    <text evidence="2">Belongs to the bacterial solute-binding protein 5 family.</text>
</comment>
<dbReference type="InterPro" id="IPR000914">
    <property type="entry name" value="SBP_5_dom"/>
</dbReference>
<accession>A0A6N9YTW7</accession>
<dbReference type="GO" id="GO:0015833">
    <property type="term" value="P:peptide transport"/>
    <property type="evidence" value="ECO:0007669"/>
    <property type="project" value="TreeGrafter"/>
</dbReference>
<evidence type="ECO:0000256" key="7">
    <source>
        <dbReference type="SAM" id="SignalP"/>
    </source>
</evidence>
<dbReference type="PANTHER" id="PTHR30290:SF10">
    <property type="entry name" value="PERIPLASMIC OLIGOPEPTIDE-BINDING PROTEIN-RELATED"/>
    <property type="match status" value="1"/>
</dbReference>
<keyword evidence="10" id="KW-1185">Reference proteome</keyword>
<keyword evidence="6" id="KW-1133">Transmembrane helix</keyword>
<comment type="subcellular location">
    <subcellularLocation>
        <location evidence="1">Cell envelope</location>
    </subcellularLocation>
</comment>
<dbReference type="AlphaFoldDB" id="A0A6N9YTW7"/>
<comment type="caution">
    <text evidence="9">The sequence shown here is derived from an EMBL/GenBank/DDBJ whole genome shotgun (WGS) entry which is preliminary data.</text>
</comment>
<feature type="transmembrane region" description="Helical" evidence="6">
    <location>
        <begin position="601"/>
        <end position="620"/>
    </location>
</feature>
<evidence type="ECO:0000256" key="5">
    <source>
        <dbReference type="SAM" id="MobiDB-lite"/>
    </source>
</evidence>
<evidence type="ECO:0000256" key="3">
    <source>
        <dbReference type="ARBA" id="ARBA00022448"/>
    </source>
</evidence>
<dbReference type="EMBL" id="JAAGOB010000023">
    <property type="protein sequence ID" value="NED98491.1"/>
    <property type="molecule type" value="Genomic_DNA"/>
</dbReference>
<protein>
    <submittedName>
        <fullName evidence="9">ABC transporter substrate-binding protein</fullName>
    </submittedName>
</protein>
<dbReference type="SUPFAM" id="SSF53850">
    <property type="entry name" value="Periplasmic binding protein-like II"/>
    <property type="match status" value="1"/>
</dbReference>
<keyword evidence="6" id="KW-0812">Transmembrane</keyword>
<dbReference type="InterPro" id="IPR006311">
    <property type="entry name" value="TAT_signal"/>
</dbReference>
<reference evidence="9 10" key="1">
    <citation type="submission" date="2020-02" db="EMBL/GenBank/DDBJ databases">
        <authorList>
            <person name="Li X.-J."/>
            <person name="Feng X.-M."/>
        </authorList>
    </citation>
    <scope>NUCLEOTIDE SEQUENCE [LARGE SCALE GENOMIC DNA]</scope>
    <source>
        <strain evidence="9 10">CGMCC 4.7225</strain>
    </source>
</reference>
<dbReference type="PROSITE" id="PS51318">
    <property type="entry name" value="TAT"/>
    <property type="match status" value="1"/>
</dbReference>
<evidence type="ECO:0000256" key="1">
    <source>
        <dbReference type="ARBA" id="ARBA00004196"/>
    </source>
</evidence>
<dbReference type="GO" id="GO:0043190">
    <property type="term" value="C:ATP-binding cassette (ABC) transporter complex"/>
    <property type="evidence" value="ECO:0007669"/>
    <property type="project" value="InterPro"/>
</dbReference>